<feature type="compositionally biased region" description="Acidic residues" evidence="5">
    <location>
        <begin position="98"/>
        <end position="117"/>
    </location>
</feature>
<evidence type="ECO:0000313" key="6">
    <source>
        <dbReference type="Proteomes" id="UP000887566"/>
    </source>
</evidence>
<sequence length="1347" mass="148449">SSHAYGLGYHLDRCGLTDQEKPWKCYRCGHKSVVANSRDHLDECVAAPPTVKREGDAGDEAGGGTQTPPPMPGVRRSAMRAMKKFHSDENVQRAIQISDEDDDDYKVDASDDDEEYEPLEKVDSNEVVELLLEAKGQQRKRGSRTTVSAGKKRHKFKFNDQCMRDMKTMDKRNYKQSVNAAYLKFLQENDAKVSTVIKSWKFSAGDWRSTADNKRQPPQEFRDKMSITLASKSSAKDSGQRVRALTSTNMGEKLLAVYCGGPIAAVAWLLAVYCGGPIAAVAWCPRAMSDDSQVVAVAVFTDEEVLMPNLSEAAPSLGLVQLWKVCTSKKNPSLTGVAKFLLETEFGQVLNCCWCPVGFDDAETADGPVGALAVATVSGHVPIFCVPNRFDSDSSSSPSIVRPTPQTVLVAPSDNEKHRPPIQSLAWCPFDGSNLLAGVVADGRVVVWDLQATTDGQPTKVLFDEGWLSAPVGVVWLSANQIAISFREKVVRAYELDSLSCVLEEMGVRTAGSRLASCPSIFPGIFTFQSEQVSANGYLLSPLNYISLDTDQEGFFVVPLLNRHHQPIWDVAVSSYTGLIASVGGDGLVVASLNGRVNPLGNKHELASNTSKLVLSVTTERINQQTSPVEKDSPDLYCTFDACINELRLRVNHECEEKDGLPTSPADQLLTTYSSDLPMASLTCAAFSSCPSTATLMATASGVGGEDGELTWGSGWAGVGCGARGARGALGATVAAVREPPPRSARRITYSSAENSRIRRPRKQLQQAYTARPFSRNSTCYGHTQNSAAMDAIKKKMQAMKIEKDNAMDRADAAEEKVRQMTEKLERLEEELRDTQKKMMQTENDLDKVQEDLTAANTKLEEKEKTVQEVSGGRTDQSVSTAVAQMPDCDDQRALSLRRKLLSFVLSAPNATAMYSDEMTRNNRKRDKKRHPAQANAPSPQSFPRPSSADEMSSSTVASDQASTSSADSGRQSEPNDDSPKSTGRRTPRPARQPVLFPGLAIRESTFQSASLMRFWIIENELRDVRRETVRILGRKMREQDVPLMRIDLLYGDRTELRIGRVEPEDDVERARGNREAPPPGVVVPCHPLRASVPSSTATSANMSKVERGGAQQTSLLDVLKKKMRQAREEAEAAKDEADEVKRHLEEERKKREDAESEVAALNRRTTLLEEELERAEERLKIATEKLEEATHLSDESERVRKVMENRSFVDEERANNVEGQLKEAQLLAEEADRKYDEVARKLAMVEADLERAEERAEAGENKIVEMEEELRVVGNNLKSLELSEEKALAREDTFQLQIRELDARLKEVGGGGSRTFLRAGPLFPGPLTPALDLCRPAMTSSLGRFN</sequence>
<dbReference type="SUPFAM" id="SSF57997">
    <property type="entry name" value="Tropomyosin"/>
    <property type="match status" value="2"/>
</dbReference>
<evidence type="ECO:0000256" key="2">
    <source>
        <dbReference type="ARBA" id="ARBA00022574"/>
    </source>
</evidence>
<dbReference type="InterPro" id="IPR015943">
    <property type="entry name" value="WD40/YVTN_repeat-like_dom_sf"/>
</dbReference>
<dbReference type="PANTHER" id="PTHR19269">
    <property type="entry name" value="TROPOMYOSIN"/>
    <property type="match status" value="1"/>
</dbReference>
<dbReference type="Pfam" id="PF00261">
    <property type="entry name" value="Tropomyosin"/>
    <property type="match status" value="2"/>
</dbReference>
<evidence type="ECO:0000256" key="1">
    <source>
        <dbReference type="ARBA" id="ARBA00009036"/>
    </source>
</evidence>
<dbReference type="SMART" id="SM00320">
    <property type="entry name" value="WD40"/>
    <property type="match status" value="2"/>
</dbReference>
<dbReference type="SUPFAM" id="SSF50978">
    <property type="entry name" value="WD40 repeat-like"/>
    <property type="match status" value="1"/>
</dbReference>
<dbReference type="InterPro" id="IPR019775">
    <property type="entry name" value="WD40_repeat_CS"/>
</dbReference>
<keyword evidence="2" id="KW-0853">WD repeat</keyword>
<reference evidence="7" key="1">
    <citation type="submission" date="2022-11" db="UniProtKB">
        <authorList>
            <consortium name="WormBaseParasite"/>
        </authorList>
    </citation>
    <scope>IDENTIFICATION</scope>
</reference>
<evidence type="ECO:0000256" key="4">
    <source>
        <dbReference type="ARBA" id="ARBA00023054"/>
    </source>
</evidence>
<feature type="region of interest" description="Disordered" evidence="5">
    <location>
        <begin position="48"/>
        <end position="73"/>
    </location>
</feature>
<dbReference type="InterPro" id="IPR001680">
    <property type="entry name" value="WD40_rpt"/>
</dbReference>
<keyword evidence="4" id="KW-0175">Coiled coil</keyword>
<keyword evidence="3" id="KW-0677">Repeat</keyword>
<feature type="region of interest" description="Disordered" evidence="5">
    <location>
        <begin position="1065"/>
        <end position="1088"/>
    </location>
</feature>
<feature type="region of interest" description="Disordered" evidence="5">
    <location>
        <begin position="96"/>
        <end position="117"/>
    </location>
</feature>
<dbReference type="Gene3D" id="1.20.5.340">
    <property type="match status" value="1"/>
</dbReference>
<dbReference type="Gene3D" id="2.130.10.10">
    <property type="entry name" value="YVTN repeat-like/Quinoprotein amine dehydrogenase"/>
    <property type="match status" value="1"/>
</dbReference>
<evidence type="ECO:0000256" key="5">
    <source>
        <dbReference type="SAM" id="MobiDB-lite"/>
    </source>
</evidence>
<evidence type="ECO:0000256" key="3">
    <source>
        <dbReference type="ARBA" id="ARBA00022737"/>
    </source>
</evidence>
<accession>A0A914W7X4</accession>
<feature type="compositionally biased region" description="Low complexity" evidence="5">
    <location>
        <begin position="953"/>
        <end position="969"/>
    </location>
</feature>
<feature type="compositionally biased region" description="Basic and acidic residues" evidence="5">
    <location>
        <begin position="1065"/>
        <end position="1075"/>
    </location>
</feature>
<dbReference type="Gene3D" id="1.20.5.170">
    <property type="match status" value="1"/>
</dbReference>
<proteinExistence type="inferred from homology"/>
<dbReference type="FunFam" id="1.20.5.170:FF:000001">
    <property type="entry name" value="Tropomyosin alpha-1 chain isoform 1"/>
    <property type="match status" value="1"/>
</dbReference>
<feature type="compositionally biased region" description="Polar residues" evidence="5">
    <location>
        <begin position="936"/>
        <end position="945"/>
    </location>
</feature>
<dbReference type="PROSITE" id="PS00678">
    <property type="entry name" value="WD_REPEATS_1"/>
    <property type="match status" value="1"/>
</dbReference>
<protein>
    <submittedName>
        <fullName evidence="7">Uncharacterized protein</fullName>
    </submittedName>
</protein>
<dbReference type="FunFam" id="1.20.5.340:FF:000001">
    <property type="entry name" value="Tropomyosin alpha-1 chain isoform 2"/>
    <property type="match status" value="1"/>
</dbReference>
<feature type="region of interest" description="Disordered" evidence="5">
    <location>
        <begin position="1127"/>
        <end position="1154"/>
    </location>
</feature>
<feature type="region of interest" description="Disordered" evidence="5">
    <location>
        <begin position="915"/>
        <end position="997"/>
    </location>
</feature>
<comment type="similarity">
    <text evidence="1">Belongs to the tropomyosin family.</text>
</comment>
<feature type="region of interest" description="Disordered" evidence="5">
    <location>
        <begin position="859"/>
        <end position="879"/>
    </location>
</feature>
<evidence type="ECO:0000313" key="7">
    <source>
        <dbReference type="WBParaSite" id="PSAMB.scaffold3412size18379.g21383.t2"/>
    </source>
</evidence>
<keyword evidence="6" id="KW-1185">Reference proteome</keyword>
<dbReference type="Proteomes" id="UP000887566">
    <property type="component" value="Unplaced"/>
</dbReference>
<dbReference type="InterPro" id="IPR000533">
    <property type="entry name" value="Tropomyosin"/>
</dbReference>
<feature type="compositionally biased region" description="Basic residues" evidence="5">
    <location>
        <begin position="922"/>
        <end position="932"/>
    </location>
</feature>
<name>A0A914W7X4_9BILA</name>
<dbReference type="PRINTS" id="PR00194">
    <property type="entry name" value="TROPOMYOSIN"/>
</dbReference>
<organism evidence="6 7">
    <name type="scientific">Plectus sambesii</name>
    <dbReference type="NCBI Taxonomy" id="2011161"/>
    <lineage>
        <taxon>Eukaryota</taxon>
        <taxon>Metazoa</taxon>
        <taxon>Ecdysozoa</taxon>
        <taxon>Nematoda</taxon>
        <taxon>Chromadorea</taxon>
        <taxon>Plectida</taxon>
        <taxon>Plectina</taxon>
        <taxon>Plectoidea</taxon>
        <taxon>Plectidae</taxon>
        <taxon>Plectus</taxon>
    </lineage>
</organism>
<dbReference type="WBParaSite" id="PSAMB.scaffold3412size18379.g21383.t2">
    <property type="protein sequence ID" value="PSAMB.scaffold3412size18379.g21383.t2"/>
    <property type="gene ID" value="PSAMB.scaffold3412size18379.g21383"/>
</dbReference>
<dbReference type="InterPro" id="IPR036322">
    <property type="entry name" value="WD40_repeat_dom_sf"/>
</dbReference>